<accession>A0ABQ1HFI8</accession>
<dbReference type="Proteomes" id="UP000623419">
    <property type="component" value="Unassembled WGS sequence"/>
</dbReference>
<reference evidence="3" key="1">
    <citation type="journal article" date="2019" name="Int. J. Syst. Evol. Microbiol.">
        <title>The Global Catalogue of Microorganisms (GCM) 10K type strain sequencing project: providing services to taxonomists for standard genome sequencing and annotation.</title>
        <authorList>
            <consortium name="The Broad Institute Genomics Platform"/>
            <consortium name="The Broad Institute Genome Sequencing Center for Infectious Disease"/>
            <person name="Wu L."/>
            <person name="Ma J."/>
        </authorList>
    </citation>
    <scope>NUCLEOTIDE SEQUENCE [LARGE SCALE GENOMIC DNA]</scope>
    <source>
        <strain evidence="3">CGMCC 1.15905</strain>
    </source>
</reference>
<name>A0ABQ1HFI8_9GAMM</name>
<dbReference type="EMBL" id="BMKC01000001">
    <property type="protein sequence ID" value="GGA75312.1"/>
    <property type="molecule type" value="Genomic_DNA"/>
</dbReference>
<proteinExistence type="predicted"/>
<evidence type="ECO:0008006" key="4">
    <source>
        <dbReference type="Google" id="ProtNLM"/>
    </source>
</evidence>
<protein>
    <recommendedName>
        <fullName evidence="4">Phosphodiesterase</fullName>
    </recommendedName>
</protein>
<organism evidence="2 3">
    <name type="scientific">Arenimonas soli</name>
    <dbReference type="NCBI Taxonomy" id="2269504"/>
    <lineage>
        <taxon>Bacteria</taxon>
        <taxon>Pseudomonadati</taxon>
        <taxon>Pseudomonadota</taxon>
        <taxon>Gammaproteobacteria</taxon>
        <taxon>Lysobacterales</taxon>
        <taxon>Lysobacteraceae</taxon>
        <taxon>Arenimonas</taxon>
    </lineage>
</organism>
<sequence length="130" mass="13950">MIPTLPVIPTILRRCSMKAQSHTLAMALALATGLLLQASPASADILLVERVRAESGALPARGQTMAQIEAAYGAPVRKHAPVAGPNSRKHNPPITRWDYAGFSVYFEYDHVVDAVAAKSQPEEIGPKPIQ</sequence>
<keyword evidence="1" id="KW-0732">Signal</keyword>
<gene>
    <name evidence="2" type="ORF">GCM10011521_11850</name>
</gene>
<evidence type="ECO:0000313" key="3">
    <source>
        <dbReference type="Proteomes" id="UP000623419"/>
    </source>
</evidence>
<feature type="signal peptide" evidence="1">
    <location>
        <begin position="1"/>
        <end position="43"/>
    </location>
</feature>
<evidence type="ECO:0000313" key="2">
    <source>
        <dbReference type="EMBL" id="GGA75312.1"/>
    </source>
</evidence>
<feature type="chain" id="PRO_5045275725" description="Phosphodiesterase" evidence="1">
    <location>
        <begin position="44"/>
        <end position="130"/>
    </location>
</feature>
<keyword evidence="3" id="KW-1185">Reference proteome</keyword>
<evidence type="ECO:0000256" key="1">
    <source>
        <dbReference type="SAM" id="SignalP"/>
    </source>
</evidence>
<comment type="caution">
    <text evidence="2">The sequence shown here is derived from an EMBL/GenBank/DDBJ whole genome shotgun (WGS) entry which is preliminary data.</text>
</comment>